<dbReference type="Pfam" id="PF13556">
    <property type="entry name" value="HTH_30"/>
    <property type="match status" value="1"/>
</dbReference>
<dbReference type="EMBL" id="CP018145">
    <property type="protein sequence ID" value="ASJ53092.1"/>
    <property type="molecule type" value="Genomic_DNA"/>
</dbReference>
<dbReference type="Gene3D" id="1.10.10.2840">
    <property type="entry name" value="PucR C-terminal helix-turn-helix domain"/>
    <property type="match status" value="1"/>
</dbReference>
<dbReference type="InterPro" id="IPR009057">
    <property type="entry name" value="Homeodomain-like_sf"/>
</dbReference>
<dbReference type="PANTHER" id="PTHR33744:SF15">
    <property type="entry name" value="CARBOHYDRATE DIACID REGULATOR"/>
    <property type="match status" value="1"/>
</dbReference>
<evidence type="ECO:0000313" key="3">
    <source>
        <dbReference type="Proteomes" id="UP000197781"/>
    </source>
</evidence>
<dbReference type="KEGG" id="bfm:BP422_05735"/>
<organism evidence="2 3">
    <name type="scientific">Brevibacillus formosus</name>
    <dbReference type="NCBI Taxonomy" id="54913"/>
    <lineage>
        <taxon>Bacteria</taxon>
        <taxon>Bacillati</taxon>
        <taxon>Bacillota</taxon>
        <taxon>Bacilli</taxon>
        <taxon>Bacillales</taxon>
        <taxon>Paenibacillaceae</taxon>
        <taxon>Brevibacillus</taxon>
    </lineage>
</organism>
<dbReference type="SUPFAM" id="SSF46689">
    <property type="entry name" value="Homeodomain-like"/>
    <property type="match status" value="1"/>
</dbReference>
<dbReference type="InterPro" id="IPR051448">
    <property type="entry name" value="CdaR-like_regulators"/>
</dbReference>
<sequence length="335" mass="38144">MEKWKRDVEHIRQTTNLPIEYIQVSQTEAAQVQQDWVQKGWEQVALHSSNGVVTLILIETAFWHATARALLDLIFPHVDDPATLPFLKQISNWLSGIASGSPVAIPAQLEAKWPWKEARVSFLLERCRPDRKGEWDSLQPLLHDFFEGVPDFIPLTQTHALLIVPVTMLDHQKTASELLEWASGLHDLISIEWMEPVRLVVGSPITSPLALGDTLLRQLSLTRALQSYRPQMMVAGDWSYPLERWAASLPKEIAAAIANELAAVITVPHMTDEQLETLDTLFARQLNVSDTARQLFLHRNTLLYRLDKLTEQTGLDPRLFPDAVMLQLYLLFRQN</sequence>
<gene>
    <name evidence="2" type="ORF">BP422_05735</name>
</gene>
<accession>A0A220MDM5</accession>
<dbReference type="PANTHER" id="PTHR33744">
    <property type="entry name" value="CARBOHYDRATE DIACID REGULATOR"/>
    <property type="match status" value="1"/>
</dbReference>
<evidence type="ECO:0000259" key="1">
    <source>
        <dbReference type="Pfam" id="PF13556"/>
    </source>
</evidence>
<protein>
    <recommendedName>
        <fullName evidence="1">PucR C-terminal helix-turn-helix domain-containing protein</fullName>
    </recommendedName>
</protein>
<dbReference type="RefSeq" id="WP_088906939.1">
    <property type="nucleotide sequence ID" value="NZ_CP018145.1"/>
</dbReference>
<proteinExistence type="predicted"/>
<dbReference type="Proteomes" id="UP000197781">
    <property type="component" value="Chromosome"/>
</dbReference>
<evidence type="ECO:0000313" key="2">
    <source>
        <dbReference type="EMBL" id="ASJ53092.1"/>
    </source>
</evidence>
<name>A0A220MDM5_9BACL</name>
<dbReference type="InterPro" id="IPR042070">
    <property type="entry name" value="PucR_C-HTH_sf"/>
</dbReference>
<dbReference type="AlphaFoldDB" id="A0A220MDM5"/>
<reference evidence="2 3" key="1">
    <citation type="submission" date="2016-11" db="EMBL/GenBank/DDBJ databases">
        <authorList>
            <person name="Jaros S."/>
            <person name="Januszkiewicz K."/>
            <person name="Wedrychowicz H."/>
        </authorList>
    </citation>
    <scope>NUCLEOTIDE SEQUENCE [LARGE SCALE GENOMIC DNA]</scope>
    <source>
        <strain evidence="2 3">NF2</strain>
    </source>
</reference>
<feature type="domain" description="PucR C-terminal helix-turn-helix" evidence="1">
    <location>
        <begin position="275"/>
        <end position="330"/>
    </location>
</feature>
<dbReference type="InterPro" id="IPR025736">
    <property type="entry name" value="PucR_C-HTH_dom"/>
</dbReference>